<dbReference type="RefSeq" id="WP_307425751.1">
    <property type="nucleotide sequence ID" value="NZ_JAUSVK010000001.1"/>
</dbReference>
<keyword evidence="1" id="KW-0812">Transmembrane</keyword>
<gene>
    <name evidence="2" type="ORF">J3R73_002003</name>
</gene>
<evidence type="ECO:0000313" key="2">
    <source>
        <dbReference type="EMBL" id="MDQ0392211.1"/>
    </source>
</evidence>
<keyword evidence="1" id="KW-1133">Transmembrane helix</keyword>
<name>A0ABU0FCE6_9HYPH</name>
<dbReference type="EMBL" id="JAUSVK010000001">
    <property type="protein sequence ID" value="MDQ0392211.1"/>
    <property type="molecule type" value="Genomic_DNA"/>
</dbReference>
<keyword evidence="1" id="KW-0472">Membrane</keyword>
<evidence type="ECO:0000313" key="3">
    <source>
        <dbReference type="Proteomes" id="UP001237448"/>
    </source>
</evidence>
<accession>A0ABU0FCE6</accession>
<feature type="transmembrane region" description="Helical" evidence="1">
    <location>
        <begin position="45"/>
        <end position="63"/>
    </location>
</feature>
<evidence type="ECO:0000256" key="1">
    <source>
        <dbReference type="SAM" id="Phobius"/>
    </source>
</evidence>
<keyword evidence="3" id="KW-1185">Reference proteome</keyword>
<sequence length="68" mass="7000">MLGIRTILAELIGLFVDDGSLALAAAILIGIVALLARLALLPPVFIGAMLAAGCVAILLESVFRAARR</sequence>
<protein>
    <submittedName>
        <fullName evidence="2">Uncharacterized protein</fullName>
    </submittedName>
</protein>
<organism evidence="2 3">
    <name type="scientific">Labrys monachus</name>
    <dbReference type="NCBI Taxonomy" id="217067"/>
    <lineage>
        <taxon>Bacteria</taxon>
        <taxon>Pseudomonadati</taxon>
        <taxon>Pseudomonadota</taxon>
        <taxon>Alphaproteobacteria</taxon>
        <taxon>Hyphomicrobiales</taxon>
        <taxon>Xanthobacteraceae</taxon>
        <taxon>Labrys</taxon>
    </lineage>
</organism>
<feature type="transmembrane region" description="Helical" evidence="1">
    <location>
        <begin position="21"/>
        <end position="39"/>
    </location>
</feature>
<reference evidence="2 3" key="1">
    <citation type="submission" date="2023-07" db="EMBL/GenBank/DDBJ databases">
        <title>Genomic Encyclopedia of Type Strains, Phase IV (KMG-IV): sequencing the most valuable type-strain genomes for metagenomic binning, comparative biology and taxonomic classification.</title>
        <authorList>
            <person name="Goeker M."/>
        </authorList>
    </citation>
    <scope>NUCLEOTIDE SEQUENCE [LARGE SCALE GENOMIC DNA]</scope>
    <source>
        <strain evidence="2 3">DSM 5896</strain>
    </source>
</reference>
<dbReference type="Proteomes" id="UP001237448">
    <property type="component" value="Unassembled WGS sequence"/>
</dbReference>
<comment type="caution">
    <text evidence="2">The sequence shown here is derived from an EMBL/GenBank/DDBJ whole genome shotgun (WGS) entry which is preliminary data.</text>
</comment>
<proteinExistence type="predicted"/>